<accession>A0A0G4G184</accession>
<dbReference type="VEuPathDB" id="CryptoDB:Vbra_16708"/>
<sequence>MDRGASMEQKGNAETPTPHDANRTTRETRGLLEAARHQKEDLHAQLRKTTALLSTVTEERDGLKRQSATKVCGLAKEVETFKKVADETRGQLEAATHDKDLISPSTFYIHRRLHFVFFGQFRLRRRIFQDAAGSQITLTLPVSDQVEEDVGVRGICSMDGDDEQDGDDDDDTRSEGKDGLDMDNYTPRLRARKPKPHSVIWMFSGAYQRHESAVIEHSNILDVPVDSCNSLGKALDA</sequence>
<dbReference type="OrthoDB" id="292964at2759"/>
<dbReference type="AlphaFoldDB" id="A0A0G4G184"/>
<dbReference type="Proteomes" id="UP000041254">
    <property type="component" value="Unassembled WGS sequence"/>
</dbReference>
<gene>
    <name evidence="2" type="ORF">Vbra_16708</name>
</gene>
<feature type="compositionally biased region" description="Acidic residues" evidence="1">
    <location>
        <begin position="159"/>
        <end position="172"/>
    </location>
</feature>
<organism evidence="2 3">
    <name type="scientific">Vitrella brassicaformis (strain CCMP3155)</name>
    <dbReference type="NCBI Taxonomy" id="1169540"/>
    <lineage>
        <taxon>Eukaryota</taxon>
        <taxon>Sar</taxon>
        <taxon>Alveolata</taxon>
        <taxon>Colpodellida</taxon>
        <taxon>Vitrellaceae</taxon>
        <taxon>Vitrella</taxon>
    </lineage>
</organism>
<proteinExistence type="predicted"/>
<evidence type="ECO:0000313" key="3">
    <source>
        <dbReference type="Proteomes" id="UP000041254"/>
    </source>
</evidence>
<reference evidence="2 3" key="1">
    <citation type="submission" date="2014-11" db="EMBL/GenBank/DDBJ databases">
        <authorList>
            <person name="Zhu J."/>
            <person name="Qi W."/>
            <person name="Song R."/>
        </authorList>
    </citation>
    <scope>NUCLEOTIDE SEQUENCE [LARGE SCALE GENOMIC DNA]</scope>
</reference>
<feature type="region of interest" description="Disordered" evidence="1">
    <location>
        <begin position="155"/>
        <end position="190"/>
    </location>
</feature>
<dbReference type="InParanoid" id="A0A0G4G184"/>
<dbReference type="EMBL" id="CDMY01000542">
    <property type="protein sequence ID" value="CEM21753.1"/>
    <property type="molecule type" value="Genomic_DNA"/>
</dbReference>
<protein>
    <submittedName>
        <fullName evidence="2">Uncharacterized protein</fullName>
    </submittedName>
</protein>
<name>A0A0G4G184_VITBC</name>
<evidence type="ECO:0000256" key="1">
    <source>
        <dbReference type="SAM" id="MobiDB-lite"/>
    </source>
</evidence>
<feature type="region of interest" description="Disordered" evidence="1">
    <location>
        <begin position="1"/>
        <end position="28"/>
    </location>
</feature>
<evidence type="ECO:0000313" key="2">
    <source>
        <dbReference type="EMBL" id="CEM21753.1"/>
    </source>
</evidence>
<keyword evidence="3" id="KW-1185">Reference proteome</keyword>